<sequence length="650" mass="71551">MSLNKRFSSSPPHPAGWTHDLKHRVITCLNKLSDRDTLALATNELQSIARALSQDSFSPFLSCLHNTDASSKSPVRKQCVHLLTLLSHSHGNSLSPVLSKMISTVLRRLRDPDSAVRSACVDAVAAMSSQITKPPFSALFKPLMDAVTLEQDLNSQIGSSLCLAAAIEAAPDPEVELLRKSLPRLGKLVKSEGFKAKAALLVLIGSVVGVGGASNRGVLDWLVPCVIEFLSSEDWAVRKAAAEALGKVAVLEKDRAADYKASCLNSLENRRFDKVKVVRETMNHTLELWKEVPCAPEEVSVSSHSKSSSTDNSTGGCFHPISQSPNNDVFKTPKTKKTVRTNRSPPSAISVTSTNRESHQKSNDRHSSADMFSKLDHKETSGCKIEVAVPNSSSLKLACEDGMRRSFVRNLESGENENGGNSKPETKRMLFSKPCDEKVHKFGSLRSGSRVVPFQDDENHDLNAVVSDIVEEAHDNNKDVEDFSLIREQLLQIEHQQFSLLEVLQRFMGSSQSGINSLETRVHGLEVALEEISYDLAISSGRIPNIDSAENTCCKLPGAEFLSSKFWRRAEGRYSTSRFPSSDPESRQFQPQTRIENVIKPLEGGHEDSRGNLRRYSNSKPNNIIQDVERVQFCNASRFNGASLSSFTAH</sequence>
<dbReference type="PANTHER" id="PTHR31355:SF32">
    <property type="entry name" value="TORTIFOLIA1-LIKE PROTEIN 4"/>
    <property type="match status" value="1"/>
</dbReference>
<dbReference type="PROSITE" id="PS50077">
    <property type="entry name" value="HEAT_REPEAT"/>
    <property type="match status" value="1"/>
</dbReference>
<feature type="repeat" description="HEAT" evidence="1">
    <location>
        <begin position="222"/>
        <end position="260"/>
    </location>
</feature>
<evidence type="ECO:0000313" key="5">
    <source>
        <dbReference type="Proteomes" id="UP000811609"/>
    </source>
</evidence>
<protein>
    <recommendedName>
        <fullName evidence="3">TORTIFOLIA1/SINE1-2 N-terminal domain-containing protein</fullName>
    </recommendedName>
</protein>
<feature type="compositionally biased region" description="Low complexity" evidence="2">
    <location>
        <begin position="300"/>
        <end position="313"/>
    </location>
</feature>
<feature type="region of interest" description="Disordered" evidence="2">
    <location>
        <begin position="300"/>
        <end position="369"/>
    </location>
</feature>
<proteinExistence type="predicted"/>
<feature type="compositionally biased region" description="Polar residues" evidence="2">
    <location>
        <begin position="341"/>
        <end position="355"/>
    </location>
</feature>
<keyword evidence="5" id="KW-1185">Reference proteome</keyword>
<feature type="domain" description="TORTIFOLIA1/SINE1-2 N-terminal" evidence="3">
    <location>
        <begin position="19"/>
        <end position="291"/>
    </location>
</feature>
<dbReference type="PANTHER" id="PTHR31355">
    <property type="entry name" value="MICROTUBULE-ASSOCIATED PROTEIN TORTIFOLIA1"/>
    <property type="match status" value="1"/>
</dbReference>
<evidence type="ECO:0000256" key="1">
    <source>
        <dbReference type="PROSITE-ProRule" id="PRU00103"/>
    </source>
</evidence>
<gene>
    <name evidence="4" type="ORF">CIPAW_05G144200</name>
</gene>
<dbReference type="FunFam" id="1.25.10.10:FF:000464">
    <property type="entry name" value="TORTIFOLIA1-like protein 3 isoform A"/>
    <property type="match status" value="1"/>
</dbReference>
<evidence type="ECO:0000313" key="4">
    <source>
        <dbReference type="EMBL" id="KAG6654415.1"/>
    </source>
</evidence>
<feature type="compositionally biased region" description="Basic and acidic residues" evidence="2">
    <location>
        <begin position="356"/>
        <end position="369"/>
    </location>
</feature>
<dbReference type="InterPro" id="IPR033337">
    <property type="entry name" value="TORTIFOLIA1/SINE1-2"/>
</dbReference>
<dbReference type="EMBL" id="CM031813">
    <property type="protein sequence ID" value="KAG6654415.1"/>
    <property type="molecule type" value="Genomic_DNA"/>
</dbReference>
<dbReference type="Pfam" id="PF24714">
    <property type="entry name" value="TOR1L1_N"/>
    <property type="match status" value="1"/>
</dbReference>
<dbReference type="AlphaFoldDB" id="A0A8T1QJ23"/>
<reference evidence="4" key="1">
    <citation type="submission" date="2020-12" db="EMBL/GenBank/DDBJ databases">
        <title>WGS assembly of Carya illinoinensis cv. Pawnee.</title>
        <authorList>
            <person name="Platts A."/>
            <person name="Shu S."/>
            <person name="Wright S."/>
            <person name="Barry K."/>
            <person name="Edger P."/>
            <person name="Pires J.C."/>
            <person name="Schmutz J."/>
        </authorList>
    </citation>
    <scope>NUCLEOTIDE SEQUENCE</scope>
    <source>
        <tissue evidence="4">Leaf</tissue>
    </source>
</reference>
<dbReference type="InterPro" id="IPR021133">
    <property type="entry name" value="HEAT_type_2"/>
</dbReference>
<organism evidence="4 5">
    <name type="scientific">Carya illinoinensis</name>
    <name type="common">Pecan</name>
    <dbReference type="NCBI Taxonomy" id="32201"/>
    <lineage>
        <taxon>Eukaryota</taxon>
        <taxon>Viridiplantae</taxon>
        <taxon>Streptophyta</taxon>
        <taxon>Embryophyta</taxon>
        <taxon>Tracheophyta</taxon>
        <taxon>Spermatophyta</taxon>
        <taxon>Magnoliopsida</taxon>
        <taxon>eudicotyledons</taxon>
        <taxon>Gunneridae</taxon>
        <taxon>Pentapetalae</taxon>
        <taxon>rosids</taxon>
        <taxon>fabids</taxon>
        <taxon>Fagales</taxon>
        <taxon>Juglandaceae</taxon>
        <taxon>Carya</taxon>
    </lineage>
</organism>
<dbReference type="GO" id="GO:0005874">
    <property type="term" value="C:microtubule"/>
    <property type="evidence" value="ECO:0007669"/>
    <property type="project" value="InterPro"/>
</dbReference>
<evidence type="ECO:0000256" key="2">
    <source>
        <dbReference type="SAM" id="MobiDB-lite"/>
    </source>
</evidence>
<dbReference type="InterPro" id="IPR057600">
    <property type="entry name" value="TORTIFOLIA1/SINE1-2_N"/>
</dbReference>
<dbReference type="GO" id="GO:0008017">
    <property type="term" value="F:microtubule binding"/>
    <property type="evidence" value="ECO:0007669"/>
    <property type="project" value="InterPro"/>
</dbReference>
<accession>A0A8T1QJ23</accession>
<evidence type="ECO:0000259" key="3">
    <source>
        <dbReference type="Pfam" id="PF24714"/>
    </source>
</evidence>
<dbReference type="Proteomes" id="UP000811609">
    <property type="component" value="Chromosome 5"/>
</dbReference>
<name>A0A8T1QJ23_CARIL</name>
<comment type="caution">
    <text evidence="4">The sequence shown here is derived from an EMBL/GenBank/DDBJ whole genome shotgun (WGS) entry which is preliminary data.</text>
</comment>